<organism evidence="2">
    <name type="scientific">Araucaria cunninghamii</name>
    <name type="common">Hoop pine</name>
    <name type="synonym">Moreton Bay pine</name>
    <dbReference type="NCBI Taxonomy" id="56994"/>
    <lineage>
        <taxon>Eukaryota</taxon>
        <taxon>Viridiplantae</taxon>
        <taxon>Streptophyta</taxon>
        <taxon>Embryophyta</taxon>
        <taxon>Tracheophyta</taxon>
        <taxon>Spermatophyta</taxon>
        <taxon>Pinopsida</taxon>
        <taxon>Pinidae</taxon>
        <taxon>Conifers II</taxon>
        <taxon>Araucariales</taxon>
        <taxon>Araucariaceae</taxon>
        <taxon>Araucaria</taxon>
    </lineage>
</organism>
<dbReference type="InterPro" id="IPR035994">
    <property type="entry name" value="Nucleoside_phosphorylase_sf"/>
</dbReference>
<dbReference type="AlphaFoldDB" id="A0A0D6R4J0"/>
<dbReference type="InterPro" id="IPR000845">
    <property type="entry name" value="Nucleoside_phosphorylase_d"/>
</dbReference>
<dbReference type="SUPFAM" id="SSF53167">
    <property type="entry name" value="Purine and uridine phosphorylases"/>
    <property type="match status" value="1"/>
</dbReference>
<protein>
    <recommendedName>
        <fullName evidence="1">Nucleoside phosphorylase domain-containing protein</fullName>
    </recommendedName>
</protein>
<dbReference type="InterPro" id="IPR044580">
    <property type="entry name" value="MTAN"/>
</dbReference>
<sequence>MAPPADPIQDSAPSAEAQENPISKILMFIAMQAEALPLVNKFNLSEDEASLFPKGVPWIRYHGVYKDLQINIVIPGKDAVFGIDSVGTVSAALATFAAVQALNPDIVLNVGTAGGFKVKGASVGDVYLATDVAFHDRRIPIPIFDQYGVRARPTFPTPNLIKELELKVGKLSTGDSLDMSSEDEKLIRANDSTIKDMEGAAIAYVTDLFSVPTIFLKAITDVVDGEKPTTEEFLENLSAVTLAMEETVTKVIDFINGKALSEL</sequence>
<dbReference type="GO" id="GO:0009116">
    <property type="term" value="P:nucleoside metabolic process"/>
    <property type="evidence" value="ECO:0007669"/>
    <property type="project" value="InterPro"/>
</dbReference>
<evidence type="ECO:0000313" key="2">
    <source>
        <dbReference type="EMBL" id="JAG96810.1"/>
    </source>
</evidence>
<dbReference type="CDD" id="cd09008">
    <property type="entry name" value="MTAN"/>
    <property type="match status" value="1"/>
</dbReference>
<dbReference type="PANTHER" id="PTHR46994:SF1">
    <property type="entry name" value="5'-METHYLTHIOADENOSINE NUCLEOSIDASE"/>
    <property type="match status" value="1"/>
</dbReference>
<reference evidence="2" key="1">
    <citation type="submission" date="2015-03" db="EMBL/GenBank/DDBJ databases">
        <title>A transcriptome of Araucaria cunninghamii, an australian fine timber species.</title>
        <authorList>
            <person name="Jing Yi C.J.Y."/>
            <person name="Yin San L.Y.S."/>
            <person name="Abdul Karim S.S."/>
            <person name="Wan Azmi N.N."/>
            <person name="Hercus R.R."/>
            <person name="Croft L.L."/>
        </authorList>
    </citation>
    <scope>NUCLEOTIDE SEQUENCE</scope>
    <source>
        <strain evidence="2">MI0301</strain>
        <tissue evidence="2">Leaf</tissue>
    </source>
</reference>
<dbReference type="PANTHER" id="PTHR46994">
    <property type="entry name" value="5'-METHYLTHIOADENOSINE/S-ADENOSYLHOMOCYSTEINE NUCLEOSIDASE 1"/>
    <property type="match status" value="1"/>
</dbReference>
<accession>A0A0D6R4J0</accession>
<dbReference type="Gene3D" id="3.40.50.1580">
    <property type="entry name" value="Nucleoside phosphorylase domain"/>
    <property type="match status" value="1"/>
</dbReference>
<feature type="domain" description="Nucleoside phosphorylase" evidence="1">
    <location>
        <begin position="25"/>
        <end position="252"/>
    </location>
</feature>
<dbReference type="EMBL" id="GCKF01036077">
    <property type="protein sequence ID" value="JAG96810.1"/>
    <property type="molecule type" value="Transcribed_RNA"/>
</dbReference>
<proteinExistence type="predicted"/>
<dbReference type="GO" id="GO:0019509">
    <property type="term" value="P:L-methionine salvage from methylthioadenosine"/>
    <property type="evidence" value="ECO:0007669"/>
    <property type="project" value="InterPro"/>
</dbReference>
<dbReference type="Pfam" id="PF01048">
    <property type="entry name" value="PNP_UDP_1"/>
    <property type="match status" value="1"/>
</dbReference>
<evidence type="ECO:0000259" key="1">
    <source>
        <dbReference type="Pfam" id="PF01048"/>
    </source>
</evidence>
<name>A0A0D6R4J0_ARACU</name>
<dbReference type="GO" id="GO:0008930">
    <property type="term" value="F:methylthioadenosine nucleosidase activity"/>
    <property type="evidence" value="ECO:0007669"/>
    <property type="project" value="InterPro"/>
</dbReference>